<name>A0A8J2P960_9HEXA</name>
<feature type="non-terminal residue" evidence="1">
    <location>
        <position position="1"/>
    </location>
</feature>
<proteinExistence type="predicted"/>
<organism evidence="1 2">
    <name type="scientific">Allacma fusca</name>
    <dbReference type="NCBI Taxonomy" id="39272"/>
    <lineage>
        <taxon>Eukaryota</taxon>
        <taxon>Metazoa</taxon>
        <taxon>Ecdysozoa</taxon>
        <taxon>Arthropoda</taxon>
        <taxon>Hexapoda</taxon>
        <taxon>Collembola</taxon>
        <taxon>Symphypleona</taxon>
        <taxon>Sminthuridae</taxon>
        <taxon>Allacma</taxon>
    </lineage>
</organism>
<evidence type="ECO:0000313" key="2">
    <source>
        <dbReference type="Proteomes" id="UP000708208"/>
    </source>
</evidence>
<accession>A0A8J2P960</accession>
<dbReference type="Proteomes" id="UP000708208">
    <property type="component" value="Unassembled WGS sequence"/>
</dbReference>
<evidence type="ECO:0000313" key="1">
    <source>
        <dbReference type="EMBL" id="CAG7785682.1"/>
    </source>
</evidence>
<comment type="caution">
    <text evidence="1">The sequence shown here is derived from an EMBL/GenBank/DDBJ whole genome shotgun (WGS) entry which is preliminary data.</text>
</comment>
<dbReference type="AlphaFoldDB" id="A0A8J2P960"/>
<sequence length="87" mass="9518">SSPGINFFRIEWKRLAGSNEFRRPGALPLTITGGAKAILSTGARDTSSTRGSSLDWIMTGTPDFNDPSAISTKLRLDRLSLMWDCTK</sequence>
<reference evidence="1" key="1">
    <citation type="submission" date="2021-06" db="EMBL/GenBank/DDBJ databases">
        <authorList>
            <person name="Hodson N. C."/>
            <person name="Mongue J. A."/>
            <person name="Jaron S. K."/>
        </authorList>
    </citation>
    <scope>NUCLEOTIDE SEQUENCE</scope>
</reference>
<keyword evidence="2" id="KW-1185">Reference proteome</keyword>
<gene>
    <name evidence="1" type="ORF">AFUS01_LOCUS24293</name>
</gene>
<protein>
    <submittedName>
        <fullName evidence="1">Uncharacterized protein</fullName>
    </submittedName>
</protein>
<dbReference type="EMBL" id="CAJVCH010301112">
    <property type="protein sequence ID" value="CAG7785682.1"/>
    <property type="molecule type" value="Genomic_DNA"/>
</dbReference>